<sequence length="119" mass="13343">MYKSFKKEKYFMKLVVAIVQDQDVYNLNADLTEAGFRITKLASTGGFLKTGNSTLLIGTEDENVDKCLEIIENDCKSRETTTSMLSVSMPGTNYISYPVEVMVGGATVFLLEVDKYLRF</sequence>
<dbReference type="HOGENOM" id="CLU_143974_1_0_9"/>
<gene>
    <name evidence="1" type="ORF">HMPREF0391_10276</name>
</gene>
<dbReference type="STRING" id="525282.HMPREF0391_10276"/>
<protein>
    <submittedName>
        <fullName evidence="1">Uncharacterized protein</fullName>
    </submittedName>
</protein>
<dbReference type="InterPro" id="IPR010375">
    <property type="entry name" value="CdAMP_rec"/>
</dbReference>
<dbReference type="Gene3D" id="3.30.70.120">
    <property type="match status" value="1"/>
</dbReference>
<comment type="caution">
    <text evidence="1">The sequence shown here is derived from an EMBL/GenBank/DDBJ whole genome shotgun (WGS) entry which is preliminary data.</text>
</comment>
<dbReference type="eggNOG" id="COG3870">
    <property type="taxonomic scope" value="Bacteria"/>
</dbReference>
<dbReference type="PANTHER" id="PTHR38456">
    <property type="entry name" value="CYCLIC DI-AMP RECEPTOR A"/>
    <property type="match status" value="1"/>
</dbReference>
<organism evidence="1">
    <name type="scientific">Finegoldia magna ATCC 53516</name>
    <dbReference type="NCBI Taxonomy" id="525282"/>
    <lineage>
        <taxon>Bacteria</taxon>
        <taxon>Bacillati</taxon>
        <taxon>Bacillota</taxon>
        <taxon>Tissierellia</taxon>
        <taxon>Tissierellales</taxon>
        <taxon>Peptoniphilaceae</taxon>
        <taxon>Finegoldia</taxon>
    </lineage>
</organism>
<dbReference type="PANTHER" id="PTHR38456:SF1">
    <property type="entry name" value="CYCLIC DI-AMP RECEPTOR A"/>
    <property type="match status" value="1"/>
</dbReference>
<dbReference type="EMBL" id="ACHM02000001">
    <property type="protein sequence ID" value="EFH93908.1"/>
    <property type="molecule type" value="Genomic_DNA"/>
</dbReference>
<dbReference type="AlphaFoldDB" id="D6S754"/>
<dbReference type="Pfam" id="PF06153">
    <property type="entry name" value="CdAMP_rec"/>
    <property type="match status" value="1"/>
</dbReference>
<dbReference type="SUPFAM" id="SSF54913">
    <property type="entry name" value="GlnB-like"/>
    <property type="match status" value="1"/>
</dbReference>
<dbReference type="Proteomes" id="UP000004063">
    <property type="component" value="Chromosome"/>
</dbReference>
<accession>D6S754</accession>
<evidence type="ECO:0000313" key="1">
    <source>
        <dbReference type="EMBL" id="EFH93908.1"/>
    </source>
</evidence>
<reference evidence="1" key="1">
    <citation type="submission" date="2010-05" db="EMBL/GenBank/DDBJ databases">
        <authorList>
            <person name="Muzny D."/>
            <person name="Qin X."/>
            <person name="Buhay C."/>
            <person name="Dugan-Rocha S."/>
            <person name="Ding Y."/>
            <person name="Chen G."/>
            <person name="Hawes A."/>
            <person name="Holder M."/>
            <person name="Jhangiani S."/>
            <person name="Johnson A."/>
            <person name="Khan Z."/>
            <person name="Li Z."/>
            <person name="Liu W."/>
            <person name="Liu X."/>
            <person name="Perez L."/>
            <person name="Shen H."/>
            <person name="Wang Q."/>
            <person name="Watt J."/>
            <person name="Xi L."/>
            <person name="Xin Y."/>
            <person name="Zhou J."/>
            <person name="Deng J."/>
            <person name="Jiang H."/>
            <person name="Liu Y."/>
            <person name="Qu J."/>
            <person name="Song X.-Z."/>
            <person name="Zhang L."/>
            <person name="Villasana D."/>
            <person name="Johnson A."/>
            <person name="Liu J."/>
            <person name="Liyanage D."/>
            <person name="Lorensuhewa L."/>
            <person name="Robinson T."/>
            <person name="Song A."/>
            <person name="Song B.-B."/>
            <person name="Dinh H."/>
            <person name="Thornton R."/>
            <person name="Coyle M."/>
            <person name="Francisco L."/>
            <person name="Jackson L."/>
            <person name="Javaid M."/>
            <person name="Korchina V."/>
            <person name="Kovar C."/>
            <person name="Mata R."/>
            <person name="Mathew T."/>
            <person name="Ngo R."/>
            <person name="Nguyen L."/>
            <person name="Nguyen N."/>
            <person name="Okwuonu G."/>
            <person name="Ongeri F."/>
            <person name="Pham C."/>
            <person name="Simmons D."/>
            <person name="Wilczek-Boney K."/>
            <person name="Hale W."/>
            <person name="Jakkamsetti A."/>
            <person name="Pham P."/>
            <person name="Ruth R."/>
            <person name="San Lucas F."/>
            <person name="Warren J."/>
            <person name="Zhang J."/>
            <person name="Zhao Z."/>
            <person name="Zhou C."/>
            <person name="Zhu D."/>
            <person name="Lee S."/>
            <person name="Bess C."/>
            <person name="Blankenburg K."/>
            <person name="Forbes L."/>
            <person name="Fu Q."/>
            <person name="Gubbala S."/>
            <person name="Hirani K."/>
            <person name="Jayaseelan J.C."/>
            <person name="Lara F."/>
            <person name="Munidasa M."/>
            <person name="Palculict T."/>
            <person name="Patil S."/>
            <person name="Pu L.-L."/>
            <person name="Saada N."/>
            <person name="Tang L."/>
            <person name="Weissenberger G."/>
            <person name="Zhu Y."/>
            <person name="Hemphill L."/>
            <person name="Shang Y."/>
            <person name="Youmans B."/>
            <person name="Ayvaz T."/>
            <person name="Ross M."/>
            <person name="Santibanez J."/>
            <person name="Aqrawi P."/>
            <person name="Gross S."/>
            <person name="Joshi V."/>
            <person name="Fowler G."/>
            <person name="Nazareth L."/>
            <person name="Reid J."/>
            <person name="Worley K."/>
            <person name="Petrosino J."/>
            <person name="Highlander S."/>
            <person name="Gibbs R."/>
        </authorList>
    </citation>
    <scope>NUCLEOTIDE SEQUENCE [LARGE SCALE GENOMIC DNA]</scope>
    <source>
        <strain evidence="1">ATCC 53516</strain>
    </source>
</reference>
<dbReference type="InterPro" id="IPR015867">
    <property type="entry name" value="N-reg_PII/ATP_PRibTrfase_C"/>
</dbReference>
<proteinExistence type="predicted"/>
<name>D6S754_FINMA</name>
<dbReference type="InterPro" id="IPR011322">
    <property type="entry name" value="N-reg_PII-like_a/b"/>
</dbReference>